<proteinExistence type="predicted"/>
<dbReference type="EMBL" id="BSOO01000024">
    <property type="protein sequence ID" value="GLR48347.1"/>
    <property type="molecule type" value="Genomic_DNA"/>
</dbReference>
<dbReference type="RefSeq" id="WP_029940807.1">
    <property type="nucleotide sequence ID" value="NZ_BSOO01000024.1"/>
</dbReference>
<dbReference type="PANTHER" id="PTHR12461">
    <property type="entry name" value="HYPOXIA-INDUCIBLE FACTOR 1 ALPHA INHIBITOR-RELATED"/>
    <property type="match status" value="1"/>
</dbReference>
<keyword evidence="3" id="KW-1185">Reference proteome</keyword>
<evidence type="ECO:0000259" key="1">
    <source>
        <dbReference type="PROSITE" id="PS51184"/>
    </source>
</evidence>
<reference evidence="3" key="1">
    <citation type="journal article" date="2019" name="Int. J. Syst. Evol. Microbiol.">
        <title>The Global Catalogue of Microorganisms (GCM) 10K type strain sequencing project: providing services to taxonomists for standard genome sequencing and annotation.</title>
        <authorList>
            <consortium name="The Broad Institute Genomics Platform"/>
            <consortium name="The Broad Institute Genome Sequencing Center for Infectious Disease"/>
            <person name="Wu L."/>
            <person name="Ma J."/>
        </authorList>
    </citation>
    <scope>NUCLEOTIDE SEQUENCE [LARGE SCALE GENOMIC DNA]</scope>
    <source>
        <strain evidence="3">NBRC 102146</strain>
    </source>
</reference>
<dbReference type="Gene3D" id="2.60.120.10">
    <property type="entry name" value="Jelly Rolls"/>
    <property type="match status" value="1"/>
</dbReference>
<dbReference type="InterPro" id="IPR041667">
    <property type="entry name" value="Cupin_8"/>
</dbReference>
<dbReference type="InterPro" id="IPR003347">
    <property type="entry name" value="JmjC_dom"/>
</dbReference>
<dbReference type="Proteomes" id="UP001156703">
    <property type="component" value="Unassembled WGS sequence"/>
</dbReference>
<dbReference type="PANTHER" id="PTHR12461:SF105">
    <property type="entry name" value="HYPOXIA-INDUCIBLE FACTOR 1-ALPHA INHIBITOR"/>
    <property type="match status" value="1"/>
</dbReference>
<dbReference type="PROSITE" id="PS51184">
    <property type="entry name" value="JMJC"/>
    <property type="match status" value="1"/>
</dbReference>
<sequence length="340" mass="38127">MAEPSPVFADLPRVAEESVAADALDARLRGADTPFIVRGVAADWPLVAAGRQNPGAARDYLLGFARERDFDIAIGRPGAERVFYDDAMGMDFRSERWPLARAFDLLAETEQRADPPLVYLASVDMQGYFRGLDVANRLPLGKRQTRDGIWIGGRTRVAAHNDIANNVAVAAVGRRRFTLFPPDQFANLYLGPLENSPGGRPISMVDFETPDFEGFPLFSRALDTASLAELGPGDALFVPQMWYHHVEALDRFNVLVNYWWNDEPRYLGHPEDALFHAILAIRDLPEEARAHWRSVFNHYVFDADGRTTDHVAPEGRGILAPLDVARAETIRMYLLRRLSR</sequence>
<dbReference type="SMART" id="SM00558">
    <property type="entry name" value="JmjC"/>
    <property type="match status" value="1"/>
</dbReference>
<organism evidence="2 3">
    <name type="scientific">Sphingomonas astaxanthinifaciens DSM 22298</name>
    <dbReference type="NCBI Taxonomy" id="1123267"/>
    <lineage>
        <taxon>Bacteria</taxon>
        <taxon>Pseudomonadati</taxon>
        <taxon>Pseudomonadota</taxon>
        <taxon>Alphaproteobacteria</taxon>
        <taxon>Sphingomonadales</taxon>
        <taxon>Sphingomonadaceae</taxon>
        <taxon>Sphingomonas</taxon>
    </lineage>
</organism>
<protein>
    <submittedName>
        <fullName evidence="2">Cupin</fullName>
    </submittedName>
</protein>
<name>A0ABQ5Z8T8_9SPHN</name>
<evidence type="ECO:0000313" key="2">
    <source>
        <dbReference type="EMBL" id="GLR48347.1"/>
    </source>
</evidence>
<dbReference type="SUPFAM" id="SSF51197">
    <property type="entry name" value="Clavaminate synthase-like"/>
    <property type="match status" value="1"/>
</dbReference>
<feature type="domain" description="JmjC" evidence="1">
    <location>
        <begin position="112"/>
        <end position="275"/>
    </location>
</feature>
<accession>A0ABQ5Z8T8</accession>
<evidence type="ECO:0000313" key="3">
    <source>
        <dbReference type="Proteomes" id="UP001156703"/>
    </source>
</evidence>
<gene>
    <name evidence="2" type="ORF">GCM10007925_20620</name>
</gene>
<comment type="caution">
    <text evidence="2">The sequence shown here is derived from an EMBL/GenBank/DDBJ whole genome shotgun (WGS) entry which is preliminary data.</text>
</comment>
<dbReference type="Pfam" id="PF13621">
    <property type="entry name" value="Cupin_8"/>
    <property type="match status" value="1"/>
</dbReference>
<dbReference type="InterPro" id="IPR014710">
    <property type="entry name" value="RmlC-like_jellyroll"/>
</dbReference>